<accession>A0A0B6Y607</accession>
<organism evidence="2">
    <name type="scientific">Arion vulgaris</name>
    <dbReference type="NCBI Taxonomy" id="1028688"/>
    <lineage>
        <taxon>Eukaryota</taxon>
        <taxon>Metazoa</taxon>
        <taxon>Spiralia</taxon>
        <taxon>Lophotrochozoa</taxon>
        <taxon>Mollusca</taxon>
        <taxon>Gastropoda</taxon>
        <taxon>Heterobranchia</taxon>
        <taxon>Euthyneura</taxon>
        <taxon>Panpulmonata</taxon>
        <taxon>Eupulmonata</taxon>
        <taxon>Stylommatophora</taxon>
        <taxon>Helicina</taxon>
        <taxon>Arionoidea</taxon>
        <taxon>Arionidae</taxon>
        <taxon>Arion</taxon>
    </lineage>
</organism>
<evidence type="ECO:0000256" key="1">
    <source>
        <dbReference type="SAM" id="MobiDB-lite"/>
    </source>
</evidence>
<gene>
    <name evidence="2" type="primary">ORF13815</name>
</gene>
<dbReference type="AlphaFoldDB" id="A0A0B6Y607"/>
<reference evidence="2" key="1">
    <citation type="submission" date="2014-12" db="EMBL/GenBank/DDBJ databases">
        <title>Insight into the proteome of Arion vulgaris.</title>
        <authorList>
            <person name="Aradska J."/>
            <person name="Bulat T."/>
            <person name="Smidak R."/>
            <person name="Sarate P."/>
            <person name="Gangsoo J."/>
            <person name="Sialana F."/>
            <person name="Bilban M."/>
            <person name="Lubec G."/>
        </authorList>
    </citation>
    <scope>NUCLEOTIDE SEQUENCE</scope>
    <source>
        <tissue evidence="2">Skin</tissue>
    </source>
</reference>
<feature type="region of interest" description="Disordered" evidence="1">
    <location>
        <begin position="75"/>
        <end position="115"/>
    </location>
</feature>
<name>A0A0B6Y607_9EUPU</name>
<feature type="non-terminal residue" evidence="2">
    <location>
        <position position="1"/>
    </location>
</feature>
<proteinExistence type="predicted"/>
<feature type="compositionally biased region" description="Basic and acidic residues" evidence="1">
    <location>
        <begin position="75"/>
        <end position="93"/>
    </location>
</feature>
<feature type="compositionally biased region" description="Basic and acidic residues" evidence="1">
    <location>
        <begin position="102"/>
        <end position="115"/>
    </location>
</feature>
<dbReference type="EMBL" id="HACG01004724">
    <property type="protein sequence ID" value="CEK51589.1"/>
    <property type="molecule type" value="Transcribed_RNA"/>
</dbReference>
<feature type="non-terminal residue" evidence="2">
    <location>
        <position position="171"/>
    </location>
</feature>
<sequence length="171" mass="20489">GFQPEIVGTGQCSVHPIHEEVMRERFEPETPDRFLVESAEESGNAMIWQHELSVGLSPSHLQAQQIHFDFRIPDQSQREEEFHGSNVQTREDSDFNSNCNTREVRSSHKQERSDDRFEKHLNHIKEELEEEYITKMRQQEFKLIVEYESKQEEYKMEMEQHFAQRMKSVKY</sequence>
<evidence type="ECO:0000313" key="2">
    <source>
        <dbReference type="EMBL" id="CEK51589.1"/>
    </source>
</evidence>
<protein>
    <submittedName>
        <fullName evidence="2">Uncharacterized protein</fullName>
    </submittedName>
</protein>